<evidence type="ECO:0000313" key="2">
    <source>
        <dbReference type="EMBL" id="KAL1593967.1"/>
    </source>
</evidence>
<accession>A0ABR3QQ80</accession>
<evidence type="ECO:0000313" key="3">
    <source>
        <dbReference type="Proteomes" id="UP001521785"/>
    </source>
</evidence>
<proteinExistence type="predicted"/>
<organism evidence="2 3">
    <name type="scientific">Paraconiothyrium brasiliense</name>
    <dbReference type="NCBI Taxonomy" id="300254"/>
    <lineage>
        <taxon>Eukaryota</taxon>
        <taxon>Fungi</taxon>
        <taxon>Dikarya</taxon>
        <taxon>Ascomycota</taxon>
        <taxon>Pezizomycotina</taxon>
        <taxon>Dothideomycetes</taxon>
        <taxon>Pleosporomycetidae</taxon>
        <taxon>Pleosporales</taxon>
        <taxon>Massarineae</taxon>
        <taxon>Didymosphaeriaceae</taxon>
        <taxon>Paraconiothyrium</taxon>
    </lineage>
</organism>
<protein>
    <submittedName>
        <fullName evidence="2">Uncharacterized protein</fullName>
    </submittedName>
</protein>
<comment type="caution">
    <text evidence="2">The sequence shown here is derived from an EMBL/GenBank/DDBJ whole genome shotgun (WGS) entry which is preliminary data.</text>
</comment>
<name>A0ABR3QQ80_9PLEO</name>
<dbReference type="Proteomes" id="UP001521785">
    <property type="component" value="Unassembled WGS sequence"/>
</dbReference>
<keyword evidence="3" id="KW-1185">Reference proteome</keyword>
<gene>
    <name evidence="2" type="ORF">SLS60_010701</name>
</gene>
<sequence>MNMDRMDDMEDEDVAAAMGFSSFGGTKKRKYEQTTYSQPKADASGANTTRLGARSRATADNPPGAATHASDPDASNTTEPHQASVKLQPKQRPKQPEATGLAAFLSRGQDLPQRPAATGEYRAAVPPPQDDSNASWMVSFGGPAIPQAELVALRNGVPDENGDKAYFLPSFVEDPWEKPLRGNK</sequence>
<evidence type="ECO:0000256" key="1">
    <source>
        <dbReference type="SAM" id="MobiDB-lite"/>
    </source>
</evidence>
<dbReference type="EMBL" id="JAKJXO020000018">
    <property type="protein sequence ID" value="KAL1593967.1"/>
    <property type="molecule type" value="Genomic_DNA"/>
</dbReference>
<reference evidence="2 3" key="1">
    <citation type="submission" date="2024-02" db="EMBL/GenBank/DDBJ databases">
        <title>De novo assembly and annotation of 12 fungi associated with fruit tree decline syndrome in Ontario, Canada.</title>
        <authorList>
            <person name="Sulman M."/>
            <person name="Ellouze W."/>
            <person name="Ilyukhin E."/>
        </authorList>
    </citation>
    <scope>NUCLEOTIDE SEQUENCE [LARGE SCALE GENOMIC DNA]</scope>
    <source>
        <strain evidence="2 3">M42-189</strain>
    </source>
</reference>
<feature type="region of interest" description="Disordered" evidence="1">
    <location>
        <begin position="19"/>
        <end position="138"/>
    </location>
</feature>